<feature type="region of interest" description="Disordered" evidence="1">
    <location>
        <begin position="77"/>
        <end position="99"/>
    </location>
</feature>
<evidence type="ECO:0000256" key="2">
    <source>
        <dbReference type="SAM" id="Phobius"/>
    </source>
</evidence>
<sequence>MQAKAKKPLAKLLAYGIGSVALYAAVYQFQDILLTTSARGGVFTALPIATVFLFSWVHGTFAGTLWEVLGVSAVTKAPAQTATRAPARQDSRPRATVSV</sequence>
<keyword evidence="4" id="KW-1185">Reference proteome</keyword>
<keyword evidence="2" id="KW-0812">Transmembrane</keyword>
<feature type="transmembrane region" description="Helical" evidence="2">
    <location>
        <begin position="42"/>
        <end position="66"/>
    </location>
</feature>
<feature type="compositionally biased region" description="Low complexity" evidence="1">
    <location>
        <begin position="77"/>
        <end position="86"/>
    </location>
</feature>
<dbReference type="Proteomes" id="UP000293296">
    <property type="component" value="Chromosome"/>
</dbReference>
<accession>A0A4P6HND5</accession>
<keyword evidence="2" id="KW-0472">Membrane</keyword>
<keyword evidence="2" id="KW-1133">Transmembrane helix</keyword>
<dbReference type="EMBL" id="CP026538">
    <property type="protein sequence ID" value="QAZ68575.1"/>
    <property type="molecule type" value="Genomic_DNA"/>
</dbReference>
<protein>
    <submittedName>
        <fullName evidence="3">Uncharacterized protein</fullName>
    </submittedName>
</protein>
<dbReference type="AlphaFoldDB" id="A0A4P6HND5"/>
<evidence type="ECO:0000313" key="3">
    <source>
        <dbReference type="EMBL" id="QAZ68575.1"/>
    </source>
</evidence>
<gene>
    <name evidence="3" type="ORF">C3Y92_15595</name>
</gene>
<dbReference type="KEGG" id="dcb:C3Y92_15595"/>
<dbReference type="OrthoDB" id="5432483at2"/>
<feature type="transmembrane region" description="Helical" evidence="2">
    <location>
        <begin position="12"/>
        <end position="30"/>
    </location>
</feature>
<reference evidence="3 4" key="1">
    <citation type="submission" date="2018-02" db="EMBL/GenBank/DDBJ databases">
        <title>Genome sequence of Desulfovibrio carbinolicus DSM 3852.</title>
        <authorList>
            <person name="Wilbanks E."/>
            <person name="Skennerton C.T."/>
            <person name="Orphan V.J."/>
        </authorList>
    </citation>
    <scope>NUCLEOTIDE SEQUENCE [LARGE SCALE GENOMIC DNA]</scope>
    <source>
        <strain evidence="3 4">DSM 3852</strain>
    </source>
</reference>
<evidence type="ECO:0000256" key="1">
    <source>
        <dbReference type="SAM" id="MobiDB-lite"/>
    </source>
</evidence>
<dbReference type="RefSeq" id="WP_129354146.1">
    <property type="nucleotide sequence ID" value="NZ_CP026538.1"/>
</dbReference>
<name>A0A4P6HND5_9BACT</name>
<organism evidence="3 4">
    <name type="scientific">Solidesulfovibrio carbinolicus</name>
    <dbReference type="NCBI Taxonomy" id="296842"/>
    <lineage>
        <taxon>Bacteria</taxon>
        <taxon>Pseudomonadati</taxon>
        <taxon>Thermodesulfobacteriota</taxon>
        <taxon>Desulfovibrionia</taxon>
        <taxon>Desulfovibrionales</taxon>
        <taxon>Desulfovibrionaceae</taxon>
        <taxon>Solidesulfovibrio</taxon>
    </lineage>
</organism>
<evidence type="ECO:0000313" key="4">
    <source>
        <dbReference type="Proteomes" id="UP000293296"/>
    </source>
</evidence>
<proteinExistence type="predicted"/>